<dbReference type="NCBIfam" id="TIGR02855">
    <property type="entry name" value="spore_yabG"/>
    <property type="match status" value="1"/>
</dbReference>
<sequence>MEIKVGDVVARVSYGKDVLFRVVGFEGAPAHTAILAGEELRLMADAPVDDLQIVNEREKQEKRKFFEEKTNMSYRLFRQDHVFQQEKNAYRVQQPSHDVKTFRMPGKVLHIDGDPLYLKKCMELYDKLEIPVYSVHLKEKEMPDKIIGLLELARPDILVITGHDAYIKGKGTKNELKAYRHSRYFAKTVYEARRRMPHLDQLIIFAGACQSHFESLIRAGANYASSPGRVNIHALDPVYVVAKLSYTPFMERVHTWDVLKNTLSGEKGLGGIESRGLLRTGMPYTPVDNPPEMGV</sequence>
<dbReference type="EMBL" id="SNYJ01000025">
    <property type="protein sequence ID" value="TDQ34238.1"/>
    <property type="molecule type" value="Genomic_DNA"/>
</dbReference>
<organism evidence="1 2">
    <name type="scientific">Aureibacillus halotolerans</name>
    <dbReference type="NCBI Taxonomy" id="1508390"/>
    <lineage>
        <taxon>Bacteria</taxon>
        <taxon>Bacillati</taxon>
        <taxon>Bacillota</taxon>
        <taxon>Bacilli</taxon>
        <taxon>Bacillales</taxon>
        <taxon>Bacillaceae</taxon>
        <taxon>Aureibacillus</taxon>
    </lineage>
</organism>
<protein>
    <submittedName>
        <fullName evidence="1">Spore coat assembly protein</fullName>
    </submittedName>
</protein>
<evidence type="ECO:0000313" key="2">
    <source>
        <dbReference type="Proteomes" id="UP000295632"/>
    </source>
</evidence>
<dbReference type="InterPro" id="IPR008764">
    <property type="entry name" value="Peptidase_U57"/>
</dbReference>
<evidence type="ECO:0000313" key="1">
    <source>
        <dbReference type="EMBL" id="TDQ34238.1"/>
    </source>
</evidence>
<keyword evidence="2" id="KW-1185">Reference proteome</keyword>
<proteinExistence type="predicted"/>
<gene>
    <name evidence="1" type="ORF">EV213_12542</name>
</gene>
<dbReference type="RefSeq" id="WP_133582187.1">
    <property type="nucleotide sequence ID" value="NZ_SNYJ01000025.1"/>
</dbReference>
<name>A0A4V3D4C0_9BACI</name>
<comment type="caution">
    <text evidence="1">The sequence shown here is derived from an EMBL/GenBank/DDBJ whole genome shotgun (WGS) entry which is preliminary data.</text>
</comment>
<dbReference type="Proteomes" id="UP000295632">
    <property type="component" value="Unassembled WGS sequence"/>
</dbReference>
<dbReference type="AlphaFoldDB" id="A0A4V3D4C0"/>
<dbReference type="Pfam" id="PF05582">
    <property type="entry name" value="Peptidase_U57"/>
    <property type="match status" value="1"/>
</dbReference>
<dbReference type="OrthoDB" id="9785306at2"/>
<dbReference type="PIRSF" id="PIRSF011575">
    <property type="entry name" value="YabG"/>
    <property type="match status" value="1"/>
</dbReference>
<reference evidence="1 2" key="1">
    <citation type="submission" date="2019-03" db="EMBL/GenBank/DDBJ databases">
        <title>Genomic Encyclopedia of Type Strains, Phase IV (KMG-IV): sequencing the most valuable type-strain genomes for metagenomic binning, comparative biology and taxonomic classification.</title>
        <authorList>
            <person name="Goeker M."/>
        </authorList>
    </citation>
    <scope>NUCLEOTIDE SEQUENCE [LARGE SCALE GENOMIC DNA]</scope>
    <source>
        <strain evidence="1 2">DSM 28697</strain>
    </source>
</reference>
<accession>A0A4V3D4C0</accession>